<dbReference type="GO" id="GO:0005886">
    <property type="term" value="C:plasma membrane"/>
    <property type="evidence" value="ECO:0007669"/>
    <property type="project" value="TreeGrafter"/>
</dbReference>
<evidence type="ECO:0000256" key="7">
    <source>
        <dbReference type="SAM" id="SignalP"/>
    </source>
</evidence>
<dbReference type="Pfam" id="PF01094">
    <property type="entry name" value="ANF_receptor"/>
    <property type="match status" value="1"/>
</dbReference>
<keyword evidence="2" id="KW-0812">Transmembrane</keyword>
<comment type="subcellular location">
    <subcellularLocation>
        <location evidence="1">Membrane</location>
        <topology evidence="1">Multi-pass membrane protein</topology>
    </subcellularLocation>
</comment>
<feature type="chain" id="PRO_5042075656" description="Receptor ligand binding region domain-containing protein" evidence="7">
    <location>
        <begin position="20"/>
        <end position="144"/>
    </location>
</feature>
<keyword evidence="5" id="KW-0675">Receptor</keyword>
<evidence type="ECO:0000256" key="1">
    <source>
        <dbReference type="ARBA" id="ARBA00004141"/>
    </source>
</evidence>
<comment type="caution">
    <text evidence="9">The sequence shown here is derived from an EMBL/GenBank/DDBJ whole genome shotgun (WGS) entry which is preliminary data.</text>
</comment>
<gene>
    <name evidence="9" type="ORF">AAFF_G00124860</name>
</gene>
<dbReference type="InterPro" id="IPR001828">
    <property type="entry name" value="ANF_lig-bd_rcpt"/>
</dbReference>
<keyword evidence="7" id="KW-0732">Signal</keyword>
<protein>
    <recommendedName>
        <fullName evidence="8">Receptor ligand binding region domain-containing protein</fullName>
    </recommendedName>
</protein>
<dbReference type="InterPro" id="IPR028082">
    <property type="entry name" value="Peripla_BP_I"/>
</dbReference>
<dbReference type="GO" id="GO:0004930">
    <property type="term" value="F:G protein-coupled receptor activity"/>
    <property type="evidence" value="ECO:0007669"/>
    <property type="project" value="InterPro"/>
</dbReference>
<evidence type="ECO:0000256" key="6">
    <source>
        <dbReference type="ARBA" id="ARBA00023180"/>
    </source>
</evidence>
<dbReference type="Proteomes" id="UP001221898">
    <property type="component" value="Unassembled WGS sequence"/>
</dbReference>
<keyword evidence="10" id="KW-1185">Reference proteome</keyword>
<reference evidence="9" key="1">
    <citation type="journal article" date="2023" name="Science">
        <title>Genome structures resolve the early diversification of teleost fishes.</title>
        <authorList>
            <person name="Parey E."/>
            <person name="Louis A."/>
            <person name="Montfort J."/>
            <person name="Bouchez O."/>
            <person name="Roques C."/>
            <person name="Iampietro C."/>
            <person name="Lluch J."/>
            <person name="Castinel A."/>
            <person name="Donnadieu C."/>
            <person name="Desvignes T."/>
            <person name="Floi Bucao C."/>
            <person name="Jouanno E."/>
            <person name="Wen M."/>
            <person name="Mejri S."/>
            <person name="Dirks R."/>
            <person name="Jansen H."/>
            <person name="Henkel C."/>
            <person name="Chen W.J."/>
            <person name="Zahm M."/>
            <person name="Cabau C."/>
            <person name="Klopp C."/>
            <person name="Thompson A.W."/>
            <person name="Robinson-Rechavi M."/>
            <person name="Braasch I."/>
            <person name="Lecointre G."/>
            <person name="Bobe J."/>
            <person name="Postlethwait J.H."/>
            <person name="Berthelot C."/>
            <person name="Roest Crollius H."/>
            <person name="Guiguen Y."/>
        </authorList>
    </citation>
    <scope>NUCLEOTIDE SEQUENCE</scope>
    <source>
        <strain evidence="9">NC1722</strain>
    </source>
</reference>
<dbReference type="Gene3D" id="3.40.50.2300">
    <property type="match status" value="1"/>
</dbReference>
<dbReference type="InterPro" id="IPR000337">
    <property type="entry name" value="GPCR_3"/>
</dbReference>
<evidence type="ECO:0000256" key="3">
    <source>
        <dbReference type="ARBA" id="ARBA00022989"/>
    </source>
</evidence>
<dbReference type="PANTHER" id="PTHR24061:SF441">
    <property type="entry name" value="TASTE RECEPTOR TYPE 1 MEMBER 2B-RELATED"/>
    <property type="match status" value="1"/>
</dbReference>
<feature type="domain" description="Receptor ligand binding region" evidence="8">
    <location>
        <begin position="71"/>
        <end position="144"/>
    </location>
</feature>
<accession>A0AAD7RRM7</accession>
<keyword evidence="4" id="KW-0472">Membrane</keyword>
<keyword evidence="3" id="KW-1133">Transmembrane helix</keyword>
<dbReference type="SUPFAM" id="SSF53822">
    <property type="entry name" value="Periplasmic binding protein-like I"/>
    <property type="match status" value="1"/>
</dbReference>
<proteinExistence type="predicted"/>
<feature type="non-terminal residue" evidence="9">
    <location>
        <position position="144"/>
    </location>
</feature>
<evidence type="ECO:0000313" key="10">
    <source>
        <dbReference type="Proteomes" id="UP001221898"/>
    </source>
</evidence>
<feature type="signal peptide" evidence="7">
    <location>
        <begin position="1"/>
        <end position="19"/>
    </location>
</feature>
<evidence type="ECO:0000256" key="4">
    <source>
        <dbReference type="ARBA" id="ARBA00023136"/>
    </source>
</evidence>
<evidence type="ECO:0000256" key="5">
    <source>
        <dbReference type="ARBA" id="ARBA00023170"/>
    </source>
</evidence>
<name>A0AAD7RRM7_9TELE</name>
<evidence type="ECO:0000313" key="9">
    <source>
        <dbReference type="EMBL" id="KAJ8388925.1"/>
    </source>
</evidence>
<organism evidence="9 10">
    <name type="scientific">Aldrovandia affinis</name>
    <dbReference type="NCBI Taxonomy" id="143900"/>
    <lineage>
        <taxon>Eukaryota</taxon>
        <taxon>Metazoa</taxon>
        <taxon>Chordata</taxon>
        <taxon>Craniata</taxon>
        <taxon>Vertebrata</taxon>
        <taxon>Euteleostomi</taxon>
        <taxon>Actinopterygii</taxon>
        <taxon>Neopterygii</taxon>
        <taxon>Teleostei</taxon>
        <taxon>Notacanthiformes</taxon>
        <taxon>Halosauridae</taxon>
        <taxon>Aldrovandia</taxon>
    </lineage>
</organism>
<dbReference type="AlphaFoldDB" id="A0AAD7RRM7"/>
<evidence type="ECO:0000259" key="8">
    <source>
        <dbReference type="Pfam" id="PF01094"/>
    </source>
</evidence>
<evidence type="ECO:0000256" key="2">
    <source>
        <dbReference type="ARBA" id="ARBA00022692"/>
    </source>
</evidence>
<dbReference type="PANTHER" id="PTHR24061">
    <property type="entry name" value="CALCIUM-SENSING RECEPTOR-RELATED"/>
    <property type="match status" value="1"/>
</dbReference>
<sequence>MPHVIFLFGLMCFFHRTPAKDSCISSEFVLKGDFVLGGLFELHSVINHPAHDFPVVLECDAFKFLTAGYQMLQVMRFAVEEINNSTSILPDVSLGYEIFDHCSEIHNFPSVFEFLSKEGAFEIHANFKDYQPKVVSVIGPFGSS</sequence>
<dbReference type="EMBL" id="JAINUG010000188">
    <property type="protein sequence ID" value="KAJ8388925.1"/>
    <property type="molecule type" value="Genomic_DNA"/>
</dbReference>
<dbReference type="PRINTS" id="PR00248">
    <property type="entry name" value="GPCRMGR"/>
</dbReference>
<keyword evidence="6" id="KW-0325">Glycoprotein</keyword>
<dbReference type="InterPro" id="IPR000068">
    <property type="entry name" value="GPCR_3_Ca_sens_rcpt-rel"/>
</dbReference>